<dbReference type="EMBL" id="JAUSVX010000016">
    <property type="protein sequence ID" value="MDQ0473449.1"/>
    <property type="molecule type" value="Genomic_DNA"/>
</dbReference>
<evidence type="ECO:0000256" key="1">
    <source>
        <dbReference type="SAM" id="MobiDB-lite"/>
    </source>
</evidence>
<proteinExistence type="predicted"/>
<name>A0ABU0JGP3_9HYPH</name>
<evidence type="ECO:0000313" key="2">
    <source>
        <dbReference type="EMBL" id="MDQ0473449.1"/>
    </source>
</evidence>
<dbReference type="RefSeq" id="WP_307281733.1">
    <property type="nucleotide sequence ID" value="NZ_JAUSVX010000016.1"/>
</dbReference>
<comment type="caution">
    <text evidence="2">The sequence shown here is derived from an EMBL/GenBank/DDBJ whole genome shotgun (WGS) entry which is preliminary data.</text>
</comment>
<dbReference type="Gene3D" id="3.40.50.1460">
    <property type="match status" value="1"/>
</dbReference>
<reference evidence="2 3" key="1">
    <citation type="submission" date="2023-07" db="EMBL/GenBank/DDBJ databases">
        <title>Genomic Encyclopedia of Type Strains, Phase IV (KMG-IV): sequencing the most valuable type-strain genomes for metagenomic binning, comparative biology and taxonomic classification.</title>
        <authorList>
            <person name="Goeker M."/>
        </authorList>
    </citation>
    <scope>NUCLEOTIDE SEQUENCE [LARGE SCALE GENOMIC DNA]</scope>
    <source>
        <strain evidence="2 3">DSM 19619</strain>
    </source>
</reference>
<feature type="region of interest" description="Disordered" evidence="1">
    <location>
        <begin position="804"/>
        <end position="824"/>
    </location>
</feature>
<organism evidence="2 3">
    <name type="scientific">Labrys wisconsinensis</name>
    <dbReference type="NCBI Taxonomy" id="425677"/>
    <lineage>
        <taxon>Bacteria</taxon>
        <taxon>Pseudomonadati</taxon>
        <taxon>Pseudomonadota</taxon>
        <taxon>Alphaproteobacteria</taxon>
        <taxon>Hyphomicrobiales</taxon>
        <taxon>Xanthobacteraceae</taxon>
        <taxon>Labrys</taxon>
    </lineage>
</organism>
<evidence type="ECO:0000313" key="3">
    <source>
        <dbReference type="Proteomes" id="UP001242480"/>
    </source>
</evidence>
<evidence type="ECO:0008006" key="4">
    <source>
        <dbReference type="Google" id="ProtNLM"/>
    </source>
</evidence>
<keyword evidence="3" id="KW-1185">Reference proteome</keyword>
<accession>A0ABU0JGP3</accession>
<gene>
    <name evidence="2" type="ORF">QO011_006485</name>
</gene>
<protein>
    <recommendedName>
        <fullName evidence="4">Caspase domain-containing protein</fullName>
    </recommendedName>
</protein>
<dbReference type="Proteomes" id="UP001242480">
    <property type="component" value="Unassembled WGS sequence"/>
</dbReference>
<sequence length="851" mass="92233">MNEDHYAVVIGLSAYPGFTDPPADLEGPGNDADAVHAWLTDPAGGGLPEANVIRIKSAGAPPPPGQPTRDELEQGAFLAIERFALANMAAGRPRRVGRRLYVHMSGHGFSPQVRQGCLLAGNAGPERITANIGASLWLQWWQDAGYFREYVLLMDCCMNRVLTATPTPAPLTPITVGDPPGASFIAFAAQRPLKAVEAPVAEDGGQVHGLFTWALLQGLRGAAVNTASQITGRSLANWLRNAVSPWLSEVDRRDPDVSQEPEIVAEDESLVFARAVTPLLFDVTLRFPAEAIGAPARLWSGTEAPQPRQLVAAAELALRLPAGLHLVEGAGYRQGFEVVRAGSIAVTERGPPVMQPVPGAMLPLTVEPDDPTAEISVVAADFSPRETAGGRLATRLPFGLYKTRIRIGRQVTSRVLALDGATVQSARPPGIEEALAPATLELRLELPQRIASSVPFHNAFATRKDQVDSARHSAERPAGTSDLVRGRGAELMIMARSWSEAGSSPQAKPWQGVRLVDAKGRLLADLETDGRRSEQGDPFATCTVSVAPGTYFLRHALADQRFEQALVVPGGWRLETYLLRRMADGTGDVRPRLSFLMRRPGEGLRAEDELLEKARLALADERPILGAELESLLVRKFANPIEGIVGAHLLLLQHERSERREGLADLDTVVRNLRHLVGDEHPDVEALSLRCPDRGLRRTRPLRTPPMFERSWRLIIAASQDQPGLVPLSLWQRVHALAPVPPFLAWSVDAAVQADYREALADIAFGERPAETGEVSAESFEPILKRPFGVRKGARPQSALESLESFAAEPAPRKPRATAAEARGLRSRAAALQLPPAALRALRRGHDKLRE</sequence>